<dbReference type="CDD" id="cd04193">
    <property type="entry name" value="UDPGlcNAc_PPase"/>
    <property type="match status" value="1"/>
</dbReference>
<sequence length="504" mass="55091">MATVFQALLEQTGQHALLQHYEGLPEHQQIELENSLKEVNLKQLRSSFDQCFSQGQAHGDLQPSHAITRLQDVTEEQMQDWQQVGLQLVSQGKVGVVLLAGGQGTRLGSSQPKGCYNIGLPSGKSLFQLQAERILRLQQLAAAASGQPDGIRKPVRWYIMTSRSTHEATTSFFKDHGHFGLQASQLFFFQQGELPALTEDGQIILASQTLPAMSPNGNGGIYEALHKSGALADMQAQGVEAVDCYSVDNALVRPGSPTFIGHCWQRNTDCGARVVAKAYPEEKVGVFAQRGSRIEVVEYSELDPGEAASTDPGTGELRYNWSNVCMHYFSRHFLQRAADFLASGRGSYHAARKSIPSKDGPVQGVKLEAFIFDTFAIAHQPSLMEVLRHEEFAPVKNARGAAKDSPDTARAAVLALHSRWMQRSGASQDDKEAEISPLAWILELSNAQGQQCAGPLLGTVGEENLGDNSRQGLESVLTDALMLPMGQKQAWPSLMQSALQQWIE</sequence>
<comment type="caution">
    <text evidence="7">The sequence shown here is derived from an EMBL/GenBank/DDBJ whole genome shotgun (WGS) entry which is preliminary data.</text>
</comment>
<dbReference type="GO" id="GO:0003977">
    <property type="term" value="F:UDP-N-acetylglucosamine diphosphorylase activity"/>
    <property type="evidence" value="ECO:0007669"/>
    <property type="project" value="UniProtKB-EC"/>
</dbReference>
<dbReference type="InterPro" id="IPR002618">
    <property type="entry name" value="UDPGP_fam"/>
</dbReference>
<dbReference type="InterPro" id="IPR029044">
    <property type="entry name" value="Nucleotide-diphossugar_trans"/>
</dbReference>
<dbReference type="SUPFAM" id="SSF53448">
    <property type="entry name" value="Nucleotide-diphospho-sugar transferases"/>
    <property type="match status" value="1"/>
</dbReference>
<keyword evidence="8" id="KW-1185">Reference proteome</keyword>
<dbReference type="EMBL" id="JALJOS010000011">
    <property type="protein sequence ID" value="KAK9832988.1"/>
    <property type="molecule type" value="Genomic_DNA"/>
</dbReference>
<dbReference type="EC" id="2.7.7.23" evidence="3"/>
<evidence type="ECO:0000256" key="6">
    <source>
        <dbReference type="ARBA" id="ARBA00048493"/>
    </source>
</evidence>
<evidence type="ECO:0000313" key="8">
    <source>
        <dbReference type="Proteomes" id="UP001438707"/>
    </source>
</evidence>
<comment type="similarity">
    <text evidence="2">Belongs to the UDPGP type 1 family.</text>
</comment>
<dbReference type="PANTHER" id="PTHR11952:SF2">
    <property type="entry name" value="LD24639P"/>
    <property type="match status" value="1"/>
</dbReference>
<accession>A0AAW1RH57</accession>
<evidence type="ECO:0000256" key="1">
    <source>
        <dbReference type="ARBA" id="ARBA00005208"/>
    </source>
</evidence>
<evidence type="ECO:0000256" key="2">
    <source>
        <dbReference type="ARBA" id="ARBA00010401"/>
    </source>
</evidence>
<evidence type="ECO:0000313" key="7">
    <source>
        <dbReference type="EMBL" id="KAK9832988.1"/>
    </source>
</evidence>
<dbReference type="Pfam" id="PF01704">
    <property type="entry name" value="UDPGP"/>
    <property type="match status" value="1"/>
</dbReference>
<gene>
    <name evidence="7" type="ORF">WJX74_003678</name>
</gene>
<protein>
    <recommendedName>
        <fullName evidence="3">UDP-N-acetylglucosamine diphosphorylase</fullName>
        <ecNumber evidence="3">2.7.7.23</ecNumber>
    </recommendedName>
</protein>
<evidence type="ECO:0000256" key="4">
    <source>
        <dbReference type="ARBA" id="ARBA00022679"/>
    </source>
</evidence>
<evidence type="ECO:0000256" key="5">
    <source>
        <dbReference type="ARBA" id="ARBA00022695"/>
    </source>
</evidence>
<dbReference type="InterPro" id="IPR039741">
    <property type="entry name" value="UDP-sugar_pyrophosphorylase"/>
</dbReference>
<keyword evidence="5" id="KW-0548">Nucleotidyltransferase</keyword>
<reference evidence="7 8" key="1">
    <citation type="journal article" date="2024" name="Nat. Commun.">
        <title>Phylogenomics reveals the evolutionary origins of lichenization in chlorophyte algae.</title>
        <authorList>
            <person name="Puginier C."/>
            <person name="Libourel C."/>
            <person name="Otte J."/>
            <person name="Skaloud P."/>
            <person name="Haon M."/>
            <person name="Grisel S."/>
            <person name="Petersen M."/>
            <person name="Berrin J.G."/>
            <person name="Delaux P.M."/>
            <person name="Dal Grande F."/>
            <person name="Keller J."/>
        </authorList>
    </citation>
    <scope>NUCLEOTIDE SEQUENCE [LARGE SCALE GENOMIC DNA]</scope>
    <source>
        <strain evidence="7 8">SAG 2145</strain>
    </source>
</reference>
<organism evidence="7 8">
    <name type="scientific">Apatococcus lobatus</name>
    <dbReference type="NCBI Taxonomy" id="904363"/>
    <lineage>
        <taxon>Eukaryota</taxon>
        <taxon>Viridiplantae</taxon>
        <taxon>Chlorophyta</taxon>
        <taxon>core chlorophytes</taxon>
        <taxon>Trebouxiophyceae</taxon>
        <taxon>Chlorellales</taxon>
        <taxon>Chlorellaceae</taxon>
        <taxon>Apatococcus</taxon>
    </lineage>
</organism>
<proteinExistence type="inferred from homology"/>
<dbReference type="GO" id="GO:0006048">
    <property type="term" value="P:UDP-N-acetylglucosamine biosynthetic process"/>
    <property type="evidence" value="ECO:0007669"/>
    <property type="project" value="TreeGrafter"/>
</dbReference>
<evidence type="ECO:0000256" key="3">
    <source>
        <dbReference type="ARBA" id="ARBA00012457"/>
    </source>
</evidence>
<dbReference type="Proteomes" id="UP001438707">
    <property type="component" value="Unassembled WGS sequence"/>
</dbReference>
<dbReference type="AlphaFoldDB" id="A0AAW1RH57"/>
<dbReference type="Gene3D" id="3.90.550.10">
    <property type="entry name" value="Spore Coat Polysaccharide Biosynthesis Protein SpsA, Chain A"/>
    <property type="match status" value="1"/>
</dbReference>
<comment type="pathway">
    <text evidence="1">Nucleotide-sugar biosynthesis; UDP-N-acetyl-alpha-D-glucosamine biosynthesis; UDP-N-acetyl-alpha-D-glucosamine from N-acetyl-alpha-D-glucosamine 1-phosphate: step 1/1.</text>
</comment>
<keyword evidence="4" id="KW-0808">Transferase</keyword>
<comment type="catalytic activity">
    <reaction evidence="6">
        <text>N-acetyl-alpha-D-glucosamine 1-phosphate + UTP + H(+) = UDP-N-acetyl-alpha-D-glucosamine + diphosphate</text>
        <dbReference type="Rhea" id="RHEA:13509"/>
        <dbReference type="ChEBI" id="CHEBI:15378"/>
        <dbReference type="ChEBI" id="CHEBI:33019"/>
        <dbReference type="ChEBI" id="CHEBI:46398"/>
        <dbReference type="ChEBI" id="CHEBI:57705"/>
        <dbReference type="ChEBI" id="CHEBI:57776"/>
        <dbReference type="EC" id="2.7.7.23"/>
    </reaction>
</comment>
<dbReference type="PANTHER" id="PTHR11952">
    <property type="entry name" value="UDP- GLUCOSE PYROPHOSPHORYLASE"/>
    <property type="match status" value="1"/>
</dbReference>
<name>A0AAW1RH57_9CHLO</name>